<dbReference type="EMBL" id="BHZE01000007">
    <property type="protein sequence ID" value="GCD77490.1"/>
    <property type="molecule type" value="Genomic_DNA"/>
</dbReference>
<dbReference type="Proteomes" id="UP000286715">
    <property type="component" value="Unassembled WGS sequence"/>
</dbReference>
<accession>A0A401XKH3</accession>
<organism evidence="2 3">
    <name type="scientific">Thermaurantimonas aggregans</name>
    <dbReference type="NCBI Taxonomy" id="2173829"/>
    <lineage>
        <taxon>Bacteria</taxon>
        <taxon>Pseudomonadati</taxon>
        <taxon>Bacteroidota</taxon>
        <taxon>Flavobacteriia</taxon>
        <taxon>Flavobacteriales</taxon>
        <taxon>Schleiferiaceae</taxon>
        <taxon>Thermaurantimonas</taxon>
    </lineage>
</organism>
<evidence type="ECO:0000259" key="1">
    <source>
        <dbReference type="PROSITE" id="PS50995"/>
    </source>
</evidence>
<keyword evidence="3" id="KW-1185">Reference proteome</keyword>
<proteinExistence type="predicted"/>
<sequence>MKLEDEIKQKTFPNEYSKASINILFTYSYVYVNIQRFLKKYGLTPEQYNVLRILRGHFPEPCTINTIQDRMLNKTSNASRLVDKLVAKKLVDRQQNAADRRHVDVIINKSGIQLLAELDKPVSELHKQIIHLTESEARFLNQLLDKLRG</sequence>
<name>A0A401XKH3_9FLAO</name>
<dbReference type="GO" id="GO:0006950">
    <property type="term" value="P:response to stress"/>
    <property type="evidence" value="ECO:0007669"/>
    <property type="project" value="TreeGrafter"/>
</dbReference>
<dbReference type="InterPro" id="IPR000835">
    <property type="entry name" value="HTH_MarR-typ"/>
</dbReference>
<dbReference type="AlphaFoldDB" id="A0A401XKH3"/>
<dbReference type="GO" id="GO:0003700">
    <property type="term" value="F:DNA-binding transcription factor activity"/>
    <property type="evidence" value="ECO:0007669"/>
    <property type="project" value="InterPro"/>
</dbReference>
<dbReference type="SUPFAM" id="SSF46785">
    <property type="entry name" value="Winged helix' DNA-binding domain"/>
    <property type="match status" value="1"/>
</dbReference>
<dbReference type="SMART" id="SM00347">
    <property type="entry name" value="HTH_MARR"/>
    <property type="match status" value="1"/>
</dbReference>
<comment type="caution">
    <text evidence="2">The sequence shown here is derived from an EMBL/GenBank/DDBJ whole genome shotgun (WGS) entry which is preliminary data.</text>
</comment>
<dbReference type="Pfam" id="PF12802">
    <property type="entry name" value="MarR_2"/>
    <property type="match status" value="1"/>
</dbReference>
<dbReference type="InterPro" id="IPR036388">
    <property type="entry name" value="WH-like_DNA-bd_sf"/>
</dbReference>
<dbReference type="InterPro" id="IPR036390">
    <property type="entry name" value="WH_DNA-bd_sf"/>
</dbReference>
<evidence type="ECO:0000313" key="3">
    <source>
        <dbReference type="Proteomes" id="UP000286715"/>
    </source>
</evidence>
<dbReference type="PROSITE" id="PS50995">
    <property type="entry name" value="HTH_MARR_2"/>
    <property type="match status" value="1"/>
</dbReference>
<dbReference type="Gene3D" id="1.10.10.10">
    <property type="entry name" value="Winged helix-like DNA-binding domain superfamily/Winged helix DNA-binding domain"/>
    <property type="match status" value="1"/>
</dbReference>
<feature type="domain" description="HTH marR-type" evidence="1">
    <location>
        <begin position="1"/>
        <end position="149"/>
    </location>
</feature>
<dbReference type="PANTHER" id="PTHR33164">
    <property type="entry name" value="TRANSCRIPTIONAL REGULATOR, MARR FAMILY"/>
    <property type="match status" value="1"/>
</dbReference>
<protein>
    <submittedName>
        <fullName evidence="2">MarR family transcriptional regulator</fullName>
    </submittedName>
</protein>
<dbReference type="OrthoDB" id="763883at2"/>
<gene>
    <name evidence="2" type="ORF">JCM31826_09720</name>
</gene>
<reference evidence="2 3" key="1">
    <citation type="submission" date="2018-11" db="EMBL/GenBank/DDBJ databases">
        <title>Schleiferia aggregans sp. nov., a moderately thermophilic heterotrophic bacterium isolated from microbial mats at a terrestrial hot spring.</title>
        <authorList>
            <person name="Iino T."/>
            <person name="Ohkuma M."/>
            <person name="Haruta S."/>
        </authorList>
    </citation>
    <scope>NUCLEOTIDE SEQUENCE [LARGE SCALE GENOMIC DNA]</scope>
    <source>
        <strain evidence="2 3">LA</strain>
    </source>
</reference>
<dbReference type="PANTHER" id="PTHR33164:SF101">
    <property type="entry name" value="TRANSCRIPTIONAL REPRESSOR MPRA"/>
    <property type="match status" value="1"/>
</dbReference>
<dbReference type="RefSeq" id="WP_124397554.1">
    <property type="nucleotide sequence ID" value="NZ_BHZE01000007.1"/>
</dbReference>
<dbReference type="InterPro" id="IPR039422">
    <property type="entry name" value="MarR/SlyA-like"/>
</dbReference>
<evidence type="ECO:0000313" key="2">
    <source>
        <dbReference type="EMBL" id="GCD77490.1"/>
    </source>
</evidence>